<protein>
    <submittedName>
        <fullName evidence="1">Uncharacterized protein</fullName>
    </submittedName>
</protein>
<proteinExistence type="predicted"/>
<keyword evidence="2" id="KW-1185">Reference proteome</keyword>
<dbReference type="KEGG" id="aei:AOY20_08865"/>
<organism evidence="1 2">
    <name type="scientific">Acinetobacter equi</name>
    <dbReference type="NCBI Taxonomy" id="1324350"/>
    <lineage>
        <taxon>Bacteria</taxon>
        <taxon>Pseudomonadati</taxon>
        <taxon>Pseudomonadota</taxon>
        <taxon>Gammaproteobacteria</taxon>
        <taxon>Moraxellales</taxon>
        <taxon>Moraxellaceae</taxon>
        <taxon>Acinetobacter</taxon>
    </lineage>
</organism>
<dbReference type="AlphaFoldDB" id="A0A0N9VWQ1"/>
<dbReference type="Proteomes" id="UP000064939">
    <property type="component" value="Chromosome"/>
</dbReference>
<reference evidence="1 2" key="1">
    <citation type="journal article" date="2015" name="Int. J. Syst. Evol. Microbiol.">
        <title>Acinetobacter equi sp. nov. isolated from horse faeces.</title>
        <authorList>
            <person name="Poppel M.T."/>
            <person name="Skiebe E."/>
            <person name="Laue M."/>
            <person name="Bergmann H."/>
            <person name="Ebersberger I."/>
            <person name="Garn T."/>
            <person name="Fruth A."/>
            <person name="Baumgardt S."/>
            <person name="Busse H.J."/>
            <person name="Wilharm G."/>
        </authorList>
    </citation>
    <scope>NUCLEOTIDE SEQUENCE [LARGE SCALE GENOMIC DNA]</scope>
    <source>
        <strain evidence="1 2">114</strain>
    </source>
</reference>
<dbReference type="RefSeq" id="WP_054581520.1">
    <property type="nucleotide sequence ID" value="NZ_CP012808.1"/>
</dbReference>
<accession>A0A0N9VWQ1</accession>
<evidence type="ECO:0000313" key="1">
    <source>
        <dbReference type="EMBL" id="ALH95629.1"/>
    </source>
</evidence>
<gene>
    <name evidence="1" type="ORF">AOY20_08865</name>
</gene>
<evidence type="ECO:0000313" key="2">
    <source>
        <dbReference type="Proteomes" id="UP000064939"/>
    </source>
</evidence>
<dbReference type="EMBL" id="CP012808">
    <property type="protein sequence ID" value="ALH95629.1"/>
    <property type="molecule type" value="Genomic_DNA"/>
</dbReference>
<name>A0A0N9VWQ1_9GAMM</name>
<sequence>MFLYNSHGFHVANFLNQSLYTPVGECLGSYVSQLNIFVDLNGNYLGEVVEDHYLISKMDSPYLNMKIGVTDHKVSINAYAAPILANKLPSLGFDRDVVFSS</sequence>
<dbReference type="OrthoDB" id="6706260at2"/>